<dbReference type="Proteomes" id="UP001153954">
    <property type="component" value="Unassembled WGS sequence"/>
</dbReference>
<dbReference type="EMBL" id="CAKOGL010000031">
    <property type="protein sequence ID" value="CAH2108514.1"/>
    <property type="molecule type" value="Genomic_DNA"/>
</dbReference>
<dbReference type="AlphaFoldDB" id="A0AAU9VE36"/>
<evidence type="ECO:0000313" key="1">
    <source>
        <dbReference type="EMBL" id="CAH2108514.1"/>
    </source>
</evidence>
<protein>
    <submittedName>
        <fullName evidence="1">Uncharacterized protein</fullName>
    </submittedName>
</protein>
<evidence type="ECO:0000313" key="2">
    <source>
        <dbReference type="Proteomes" id="UP001153954"/>
    </source>
</evidence>
<proteinExistence type="predicted"/>
<accession>A0AAU9VE36</accession>
<name>A0AAU9VE36_EUPED</name>
<keyword evidence="2" id="KW-1185">Reference proteome</keyword>
<sequence length="201" mass="22610">MRREIGGREVEWMSSTLRSPHPACHVNLEFKCLVDQEQLMANNGHDFNIIRDGSKIESKVSAALSLWSGAAETKTLKLVLKRPSLSKRPIARSTRWNSWRYAGRRQLGQISWDLLRLLVGTADVAESKGPPSPGRRGMGLSAWCFAPEQTCKFVLDQSQGLRTGGERAYRPSGQAALKSKRSFDYDSFPVSFIKRSIRMQI</sequence>
<gene>
    <name evidence="1" type="ORF">EEDITHA_LOCUS22444</name>
</gene>
<organism evidence="1 2">
    <name type="scientific">Euphydryas editha</name>
    <name type="common">Edith's checkerspot</name>
    <dbReference type="NCBI Taxonomy" id="104508"/>
    <lineage>
        <taxon>Eukaryota</taxon>
        <taxon>Metazoa</taxon>
        <taxon>Ecdysozoa</taxon>
        <taxon>Arthropoda</taxon>
        <taxon>Hexapoda</taxon>
        <taxon>Insecta</taxon>
        <taxon>Pterygota</taxon>
        <taxon>Neoptera</taxon>
        <taxon>Endopterygota</taxon>
        <taxon>Lepidoptera</taxon>
        <taxon>Glossata</taxon>
        <taxon>Ditrysia</taxon>
        <taxon>Papilionoidea</taxon>
        <taxon>Nymphalidae</taxon>
        <taxon>Nymphalinae</taxon>
        <taxon>Euphydryas</taxon>
    </lineage>
</organism>
<comment type="caution">
    <text evidence="1">The sequence shown here is derived from an EMBL/GenBank/DDBJ whole genome shotgun (WGS) entry which is preliminary data.</text>
</comment>
<reference evidence="1" key="1">
    <citation type="submission" date="2022-03" db="EMBL/GenBank/DDBJ databases">
        <authorList>
            <person name="Tunstrom K."/>
        </authorList>
    </citation>
    <scope>NUCLEOTIDE SEQUENCE</scope>
</reference>